<dbReference type="InterPro" id="IPR000086">
    <property type="entry name" value="NUDIX_hydrolase_dom"/>
</dbReference>
<sequence>MRNWLVWYSEEDVNLTYTEVAGVEAKFCMVCGHALENRDVDGTLRRACTQCSFVHWGNYSIGVGALVVREGKVLLVRRAQEPGKGYWTNPGGYIEQLEPIQETVEREVMEEAGVEATVQSIIALRDLPRSIHNVYIAFAMDYVSGEPRPDGVEVDDAGFFSLQEMETMNVASFTRWLVDAGFQAQTAGLTMDREPAWEQLKGHGLFRM</sequence>
<dbReference type="Proteomes" id="UP001469365">
    <property type="component" value="Unassembled WGS sequence"/>
</dbReference>
<feature type="domain" description="Nudix hydrolase" evidence="2">
    <location>
        <begin position="58"/>
        <end position="183"/>
    </location>
</feature>
<evidence type="ECO:0000313" key="4">
    <source>
        <dbReference type="Proteomes" id="UP001469365"/>
    </source>
</evidence>
<protein>
    <submittedName>
        <fullName evidence="3">NUDIX hydrolase</fullName>
    </submittedName>
</protein>
<evidence type="ECO:0000256" key="1">
    <source>
        <dbReference type="ARBA" id="ARBA00022801"/>
    </source>
</evidence>
<dbReference type="Pfam" id="PF00293">
    <property type="entry name" value="NUDIX"/>
    <property type="match status" value="1"/>
</dbReference>
<comment type="caution">
    <text evidence="3">The sequence shown here is derived from an EMBL/GenBank/DDBJ whole genome shotgun (WGS) entry which is preliminary data.</text>
</comment>
<dbReference type="PANTHER" id="PTHR43222:SF2">
    <property type="entry name" value="NUDIX HYDROLASE 23, CHLOROPLASTIC"/>
    <property type="match status" value="1"/>
</dbReference>
<organism evidence="3 4">
    <name type="scientific">Paenibacillus filicis</name>
    <dbReference type="NCBI Taxonomy" id="669464"/>
    <lineage>
        <taxon>Bacteria</taxon>
        <taxon>Bacillati</taxon>
        <taxon>Bacillota</taxon>
        <taxon>Bacilli</taxon>
        <taxon>Bacillales</taxon>
        <taxon>Paenibacillaceae</taxon>
        <taxon>Paenibacillus</taxon>
    </lineage>
</organism>
<dbReference type="InterPro" id="IPR020084">
    <property type="entry name" value="NUDIX_hydrolase_CS"/>
</dbReference>
<dbReference type="SUPFAM" id="SSF55811">
    <property type="entry name" value="Nudix"/>
    <property type="match status" value="1"/>
</dbReference>
<dbReference type="RefSeq" id="WP_341417114.1">
    <property type="nucleotide sequence ID" value="NZ_JBBPCC010000012.1"/>
</dbReference>
<evidence type="ECO:0000313" key="3">
    <source>
        <dbReference type="EMBL" id="MEK8129988.1"/>
    </source>
</evidence>
<dbReference type="PROSITE" id="PS51462">
    <property type="entry name" value="NUDIX"/>
    <property type="match status" value="1"/>
</dbReference>
<evidence type="ECO:0000259" key="2">
    <source>
        <dbReference type="PROSITE" id="PS51462"/>
    </source>
</evidence>
<dbReference type="InterPro" id="IPR015797">
    <property type="entry name" value="NUDIX_hydrolase-like_dom_sf"/>
</dbReference>
<dbReference type="EMBL" id="JBBPCC010000012">
    <property type="protein sequence ID" value="MEK8129988.1"/>
    <property type="molecule type" value="Genomic_DNA"/>
</dbReference>
<accession>A0ABU9DQE5</accession>
<dbReference type="Gene3D" id="3.90.79.10">
    <property type="entry name" value="Nucleoside Triphosphate Pyrophosphohydrolase"/>
    <property type="match status" value="1"/>
</dbReference>
<dbReference type="PROSITE" id="PS00893">
    <property type="entry name" value="NUDIX_BOX"/>
    <property type="match status" value="1"/>
</dbReference>
<keyword evidence="4" id="KW-1185">Reference proteome</keyword>
<reference evidence="3 4" key="1">
    <citation type="submission" date="2024-04" db="EMBL/GenBank/DDBJ databases">
        <title>draft genome sequnece of Paenibacillus filicis.</title>
        <authorList>
            <person name="Kim D.-U."/>
        </authorList>
    </citation>
    <scope>NUCLEOTIDE SEQUENCE [LARGE SCALE GENOMIC DNA]</scope>
    <source>
        <strain evidence="3 4">KACC14197</strain>
    </source>
</reference>
<dbReference type="GO" id="GO:0016787">
    <property type="term" value="F:hydrolase activity"/>
    <property type="evidence" value="ECO:0007669"/>
    <property type="project" value="UniProtKB-KW"/>
</dbReference>
<name>A0ABU9DQE5_9BACL</name>
<keyword evidence="1 3" id="KW-0378">Hydrolase</keyword>
<proteinExistence type="predicted"/>
<gene>
    <name evidence="3" type="ORF">WMW72_18960</name>
</gene>
<dbReference type="PANTHER" id="PTHR43222">
    <property type="entry name" value="NUDIX HYDROLASE 23"/>
    <property type="match status" value="1"/>
</dbReference>